<evidence type="ECO:0000313" key="2">
    <source>
        <dbReference type="Proteomes" id="UP001370100"/>
    </source>
</evidence>
<organism evidence="1 2">
    <name type="scientific">Actinomycetospora aeridis</name>
    <dbReference type="NCBI Taxonomy" id="3129231"/>
    <lineage>
        <taxon>Bacteria</taxon>
        <taxon>Bacillati</taxon>
        <taxon>Actinomycetota</taxon>
        <taxon>Actinomycetes</taxon>
        <taxon>Pseudonocardiales</taxon>
        <taxon>Pseudonocardiaceae</taxon>
        <taxon>Actinomycetospora</taxon>
    </lineage>
</organism>
<reference evidence="1 2" key="1">
    <citation type="submission" date="2024-03" db="EMBL/GenBank/DDBJ databases">
        <title>Actinomycetospora sp. OC33-EN06, a novel actinomycete isolated from wild orchid (Aerides multiflora).</title>
        <authorList>
            <person name="Suriyachadkun C."/>
        </authorList>
    </citation>
    <scope>NUCLEOTIDE SEQUENCE [LARGE SCALE GENOMIC DNA]</scope>
    <source>
        <strain evidence="1 2">OC33-EN06</strain>
    </source>
</reference>
<keyword evidence="2" id="KW-1185">Reference proteome</keyword>
<accession>A0ABU8NDA0</accession>
<proteinExistence type="predicted"/>
<comment type="caution">
    <text evidence="1">The sequence shown here is derived from an EMBL/GenBank/DDBJ whole genome shotgun (WGS) entry which is preliminary data.</text>
</comment>
<protein>
    <submittedName>
        <fullName evidence="1">Uncharacterized protein</fullName>
    </submittedName>
</protein>
<name>A0ABU8NDA0_9PSEU</name>
<evidence type="ECO:0000313" key="1">
    <source>
        <dbReference type="EMBL" id="MEJ2890388.1"/>
    </source>
</evidence>
<gene>
    <name evidence="1" type="ORF">WCD41_28290</name>
</gene>
<dbReference type="EMBL" id="JBBEGL010000013">
    <property type="protein sequence ID" value="MEJ2890388.1"/>
    <property type="molecule type" value="Genomic_DNA"/>
</dbReference>
<sequence length="139" mass="14943">MSVGAGLRRVERADGPAQVASWPRGFREVALTAHAIEITDGATRLVLPWEHVTAVRSHGPERPDGRPRQIALDVDGLDAPGGLLDRLTVGPPGRPRQRRTLVLPTAGLEADPAQLLAALDHYVELPGERAHLGDHVWAS</sequence>
<dbReference type="Proteomes" id="UP001370100">
    <property type="component" value="Unassembled WGS sequence"/>
</dbReference>
<dbReference type="RefSeq" id="WP_337718589.1">
    <property type="nucleotide sequence ID" value="NZ_JBBEGL010000013.1"/>
</dbReference>